<proteinExistence type="predicted"/>
<evidence type="ECO:0008006" key="4">
    <source>
        <dbReference type="Google" id="ProtNLM"/>
    </source>
</evidence>
<accession>A0A397IE60</accession>
<protein>
    <recommendedName>
        <fullName evidence="4">F-box domain-containing protein</fullName>
    </recommendedName>
</protein>
<evidence type="ECO:0000256" key="1">
    <source>
        <dbReference type="SAM" id="SignalP"/>
    </source>
</evidence>
<name>A0A397IE60_9GLOM</name>
<comment type="caution">
    <text evidence="2">The sequence shown here is derived from an EMBL/GenBank/DDBJ whole genome shotgun (WGS) entry which is preliminary data.</text>
</comment>
<keyword evidence="1" id="KW-0732">Signal</keyword>
<keyword evidence="3" id="KW-1185">Reference proteome</keyword>
<reference evidence="2 3" key="1">
    <citation type="submission" date="2018-08" db="EMBL/GenBank/DDBJ databases">
        <title>Genome and evolution of the arbuscular mycorrhizal fungus Diversispora epigaea (formerly Glomus versiforme) and its bacterial endosymbionts.</title>
        <authorList>
            <person name="Sun X."/>
            <person name="Fei Z."/>
            <person name="Harrison M."/>
        </authorList>
    </citation>
    <scope>NUCLEOTIDE SEQUENCE [LARGE SCALE GENOMIC DNA]</scope>
    <source>
        <strain evidence="2 3">IT104</strain>
    </source>
</reference>
<dbReference type="Pfam" id="PF24681">
    <property type="entry name" value="Kelch_KLHDC2_KLHL20_DRC7"/>
    <property type="match status" value="1"/>
</dbReference>
<dbReference type="PANTHER" id="PTHR46461:SF2">
    <property type="entry name" value="ATTRACTIN"/>
    <property type="match status" value="1"/>
</dbReference>
<feature type="chain" id="PRO_5017469583" description="F-box domain-containing protein" evidence="1">
    <location>
        <begin position="21"/>
        <end position="642"/>
    </location>
</feature>
<dbReference type="InterPro" id="IPR052637">
    <property type="entry name" value="KLHDC3-like"/>
</dbReference>
<evidence type="ECO:0000313" key="3">
    <source>
        <dbReference type="Proteomes" id="UP000266861"/>
    </source>
</evidence>
<gene>
    <name evidence="2" type="ORF">Glove_262g56</name>
</gene>
<dbReference type="InterPro" id="IPR015915">
    <property type="entry name" value="Kelch-typ_b-propeller"/>
</dbReference>
<sequence length="642" mass="73859">MYFLFKFIFCITFLINSILCYDPPNRRNHNSVIINDQLIIIGGSKNNVTYELIYLNLTKPFDNADNTNLPWNLIHEGDLPIYTFSSTAIVSLDNSTIFLIGGYMRNKDTSYDTSNQVYKCDSHTFKWTTPPITGDSIHKRSYMTGVINHNGIIYIFGGYNFTNYSNEMNTLNTASMTWKTLSIFNNLPLPSGGYSASILPNGIIVYIGGLEEEGNRTLAKMKNIKLFDTNIDEWSLMNATGDDIDSRSSFSSVLTPDGYIIIFGGYSLNSTRVSPKLAVLDTNKSPYDWSIPSSSEVNPPPSIYGHTANLYYNYMIITFGYSLDYGTYNSQVYLYNITNNTWITSFNPPPPPHTPTPTPTPKFLKPLLIGLGTGIESWKEVNERLCKKCRRYKSNGGVNVLNNREKEFLIRMFSNLSNELILSILGKVIEGPILSSNYRFKKLMRLRRTCKLLNELIIVVINDEIFITYNFGWAIASLYYRIYVRPTTCKLTSYDHVNKQFCFAINDDQEFECGENFFVHLLWSYKMELVYFGPCYKMDESDDHNVDDFNVDYNEYNDNDELEQQREMLVKDQENQVQGNNSEQQKQWVVKEMKFHNGALGIKRGPKKGNYQITYVKFSAIEIYKRLDIMEALGKSRGRFLN</sequence>
<dbReference type="GO" id="GO:0003682">
    <property type="term" value="F:chromatin binding"/>
    <property type="evidence" value="ECO:0007669"/>
    <property type="project" value="InterPro"/>
</dbReference>
<dbReference type="OrthoDB" id="69641at2759"/>
<evidence type="ECO:0000313" key="2">
    <source>
        <dbReference type="EMBL" id="RHZ71080.1"/>
    </source>
</evidence>
<dbReference type="Gene3D" id="2.120.10.80">
    <property type="entry name" value="Kelch-type beta propeller"/>
    <property type="match status" value="2"/>
</dbReference>
<dbReference type="EMBL" id="PQFF01000240">
    <property type="protein sequence ID" value="RHZ71080.1"/>
    <property type="molecule type" value="Genomic_DNA"/>
</dbReference>
<feature type="signal peptide" evidence="1">
    <location>
        <begin position="1"/>
        <end position="20"/>
    </location>
</feature>
<organism evidence="2 3">
    <name type="scientific">Diversispora epigaea</name>
    <dbReference type="NCBI Taxonomy" id="1348612"/>
    <lineage>
        <taxon>Eukaryota</taxon>
        <taxon>Fungi</taxon>
        <taxon>Fungi incertae sedis</taxon>
        <taxon>Mucoromycota</taxon>
        <taxon>Glomeromycotina</taxon>
        <taxon>Glomeromycetes</taxon>
        <taxon>Diversisporales</taxon>
        <taxon>Diversisporaceae</taxon>
        <taxon>Diversispora</taxon>
    </lineage>
</organism>
<dbReference type="SUPFAM" id="SSF117281">
    <property type="entry name" value="Kelch motif"/>
    <property type="match status" value="1"/>
</dbReference>
<dbReference type="GO" id="GO:0005737">
    <property type="term" value="C:cytoplasm"/>
    <property type="evidence" value="ECO:0007669"/>
    <property type="project" value="TreeGrafter"/>
</dbReference>
<dbReference type="Proteomes" id="UP000266861">
    <property type="component" value="Unassembled WGS sequence"/>
</dbReference>
<dbReference type="AlphaFoldDB" id="A0A397IE60"/>
<dbReference type="PANTHER" id="PTHR46461">
    <property type="entry name" value="KELCH DOMAIN-CONTAINING PROTEIN 3"/>
    <property type="match status" value="1"/>
</dbReference>